<evidence type="ECO:0000256" key="2">
    <source>
        <dbReference type="ARBA" id="ARBA00002904"/>
    </source>
</evidence>
<evidence type="ECO:0000313" key="14">
    <source>
        <dbReference type="EMBL" id="KAE9621673.1"/>
    </source>
</evidence>
<evidence type="ECO:0000256" key="5">
    <source>
        <dbReference type="ARBA" id="ARBA00012925"/>
    </source>
</evidence>
<dbReference type="PANTHER" id="PTHR18952">
    <property type="entry name" value="CARBONIC ANHYDRASE"/>
    <property type="match status" value="1"/>
</dbReference>
<dbReference type="GO" id="GO:0006730">
    <property type="term" value="P:one-carbon metabolic process"/>
    <property type="evidence" value="ECO:0007669"/>
    <property type="project" value="TreeGrafter"/>
</dbReference>
<evidence type="ECO:0000259" key="13">
    <source>
        <dbReference type="PROSITE" id="PS51144"/>
    </source>
</evidence>
<feature type="chain" id="PRO_5025370517" description="carbonic anhydrase" evidence="12">
    <location>
        <begin position="24"/>
        <end position="270"/>
    </location>
</feature>
<evidence type="ECO:0000256" key="11">
    <source>
        <dbReference type="ARBA" id="ARBA00048348"/>
    </source>
</evidence>
<dbReference type="EC" id="4.2.1.1" evidence="5"/>
<keyword evidence="10" id="KW-0456">Lyase</keyword>
<keyword evidence="9" id="KW-0325">Glycoprotein</keyword>
<dbReference type="OrthoDB" id="429145at2759"/>
<comment type="function">
    <text evidence="2">Reversible hydration of carbon dioxide.</text>
</comment>
<reference evidence="15" key="1">
    <citation type="journal article" date="2020" name="Nat. Commun.">
        <title>Genome sequence of the cluster root forming white lupin.</title>
        <authorList>
            <person name="Hufnagel B."/>
            <person name="Marques A."/>
            <person name="Soriano A."/>
            <person name="Marques L."/>
            <person name="Divol F."/>
            <person name="Doumas P."/>
            <person name="Sallet E."/>
            <person name="Mancinotti D."/>
            <person name="Carrere S."/>
            <person name="Marande W."/>
            <person name="Arribat S."/>
            <person name="Keller J."/>
            <person name="Huneau C."/>
            <person name="Blein T."/>
            <person name="Aime D."/>
            <person name="Laguerre M."/>
            <person name="Taylor J."/>
            <person name="Schubert V."/>
            <person name="Nelson M."/>
            <person name="Geu-Flores F."/>
            <person name="Crespi M."/>
            <person name="Gallardo-Guerrero K."/>
            <person name="Delaux P.-M."/>
            <person name="Salse J."/>
            <person name="Berges H."/>
            <person name="Guyot R."/>
            <person name="Gouzy J."/>
            <person name="Peret B."/>
        </authorList>
    </citation>
    <scope>NUCLEOTIDE SEQUENCE [LARGE SCALE GENOMIC DNA]</scope>
    <source>
        <strain evidence="15">cv. Amiga</strain>
    </source>
</reference>
<dbReference type="FunFam" id="3.10.200.10:FF:000007">
    <property type="entry name" value="Alpha carbonic anhydrase 3"/>
    <property type="match status" value="1"/>
</dbReference>
<dbReference type="SMART" id="SM01057">
    <property type="entry name" value="Carb_anhydrase"/>
    <property type="match status" value="1"/>
</dbReference>
<comment type="caution">
    <text evidence="14">The sequence shown here is derived from an EMBL/GenBank/DDBJ whole genome shotgun (WGS) entry which is preliminary data.</text>
</comment>
<dbReference type="InterPro" id="IPR036398">
    <property type="entry name" value="CA_dom_sf"/>
</dbReference>
<evidence type="ECO:0000256" key="3">
    <source>
        <dbReference type="ARBA" id="ARBA00004470"/>
    </source>
</evidence>
<keyword evidence="15" id="KW-1185">Reference proteome</keyword>
<keyword evidence="6" id="KW-0479">Metal-binding</keyword>
<evidence type="ECO:0000256" key="8">
    <source>
        <dbReference type="ARBA" id="ARBA00022833"/>
    </source>
</evidence>
<dbReference type="InterPro" id="IPR041891">
    <property type="entry name" value="Alpha_CA_prokaryot-like"/>
</dbReference>
<evidence type="ECO:0000256" key="1">
    <source>
        <dbReference type="ARBA" id="ARBA00001947"/>
    </source>
</evidence>
<proteinExistence type="inferred from homology"/>
<keyword evidence="8" id="KW-0862">Zinc</keyword>
<dbReference type="PANTHER" id="PTHR18952:SF271">
    <property type="entry name" value="ALPHA CARBONIC ANHYDRASE 4-RELATED"/>
    <property type="match status" value="1"/>
</dbReference>
<evidence type="ECO:0000256" key="10">
    <source>
        <dbReference type="ARBA" id="ARBA00023239"/>
    </source>
</evidence>
<dbReference type="Pfam" id="PF00194">
    <property type="entry name" value="Carb_anhydrase"/>
    <property type="match status" value="1"/>
</dbReference>
<feature type="domain" description="Alpha-carbonic anhydrase" evidence="13">
    <location>
        <begin position="32"/>
        <end position="263"/>
    </location>
</feature>
<evidence type="ECO:0000256" key="7">
    <source>
        <dbReference type="ARBA" id="ARBA00022729"/>
    </source>
</evidence>
<feature type="signal peptide" evidence="12">
    <location>
        <begin position="1"/>
        <end position="23"/>
    </location>
</feature>
<dbReference type="CDD" id="cd03124">
    <property type="entry name" value="alpha_CA_prokaryotic_like"/>
    <property type="match status" value="1"/>
</dbReference>
<evidence type="ECO:0000313" key="15">
    <source>
        <dbReference type="Proteomes" id="UP000447434"/>
    </source>
</evidence>
<organism evidence="14 15">
    <name type="scientific">Lupinus albus</name>
    <name type="common">White lupine</name>
    <name type="synonym">Lupinus termis</name>
    <dbReference type="NCBI Taxonomy" id="3870"/>
    <lineage>
        <taxon>Eukaryota</taxon>
        <taxon>Viridiplantae</taxon>
        <taxon>Streptophyta</taxon>
        <taxon>Embryophyta</taxon>
        <taxon>Tracheophyta</taxon>
        <taxon>Spermatophyta</taxon>
        <taxon>Magnoliopsida</taxon>
        <taxon>eudicotyledons</taxon>
        <taxon>Gunneridae</taxon>
        <taxon>Pentapetalae</taxon>
        <taxon>rosids</taxon>
        <taxon>fabids</taxon>
        <taxon>Fabales</taxon>
        <taxon>Fabaceae</taxon>
        <taxon>Papilionoideae</taxon>
        <taxon>50 kb inversion clade</taxon>
        <taxon>genistoids sensu lato</taxon>
        <taxon>core genistoids</taxon>
        <taxon>Genisteae</taxon>
        <taxon>Lupinus</taxon>
    </lineage>
</organism>
<comment type="cofactor">
    <cofactor evidence="1">
        <name>Zn(2+)</name>
        <dbReference type="ChEBI" id="CHEBI:29105"/>
    </cofactor>
</comment>
<dbReference type="Gene3D" id="3.10.200.10">
    <property type="entry name" value="Alpha carbonic anhydrase"/>
    <property type="match status" value="1"/>
</dbReference>
<dbReference type="GO" id="GO:0004089">
    <property type="term" value="F:carbonate dehydratase activity"/>
    <property type="evidence" value="ECO:0007669"/>
    <property type="project" value="UniProtKB-EC"/>
</dbReference>
<gene>
    <name evidence="14" type="ORF">Lalb_Chr01g0017261</name>
</gene>
<name>A0A6A4R7P8_LUPAL</name>
<evidence type="ECO:0000256" key="12">
    <source>
        <dbReference type="SAM" id="SignalP"/>
    </source>
</evidence>
<keyword evidence="7 12" id="KW-0732">Signal</keyword>
<dbReference type="AlphaFoldDB" id="A0A6A4R7P8"/>
<comment type="catalytic activity">
    <reaction evidence="11">
        <text>hydrogencarbonate + H(+) = CO2 + H2O</text>
        <dbReference type="Rhea" id="RHEA:10748"/>
        <dbReference type="ChEBI" id="CHEBI:15377"/>
        <dbReference type="ChEBI" id="CHEBI:15378"/>
        <dbReference type="ChEBI" id="CHEBI:16526"/>
        <dbReference type="ChEBI" id="CHEBI:17544"/>
        <dbReference type="EC" id="4.2.1.1"/>
    </reaction>
</comment>
<dbReference type="SUPFAM" id="SSF51069">
    <property type="entry name" value="Carbonic anhydrase"/>
    <property type="match status" value="1"/>
</dbReference>
<accession>A0A6A4R7P8</accession>
<comment type="subcellular location">
    <subcellularLocation>
        <location evidence="3">Plastid</location>
        <location evidence="3">Chloroplast stroma</location>
    </subcellularLocation>
</comment>
<comment type="similarity">
    <text evidence="4">Belongs to the alpha-class carbonic anhydrase family.</text>
</comment>
<dbReference type="EMBL" id="WOCE01000001">
    <property type="protein sequence ID" value="KAE9621673.1"/>
    <property type="molecule type" value="Genomic_DNA"/>
</dbReference>
<dbReference type="InterPro" id="IPR001148">
    <property type="entry name" value="CA_dom"/>
</dbReference>
<sequence>MTLPIICKLFSLVLLVSIPSSSSFPTISEADEKFTYSEGSGKGPKNWGNINPKWTVCGNGKSQSPIDIVDERVKELPQLGRLKRYYKPAPAVLQNKGHSITLKWNGDAGKININGTFYNLMQFHWHTPSEHTFNGSKFDLELHAVHQSSKGETAVIGVWYKIGLPDSLLSKLVNHIKSVKEQEIDVGIINPKDTKFGNKKYYRYIGSFTTPPCTEGVIWTTMKKVRTISVEQLKALKEAVDHGFEQNARATQELNGRQVYLYTQEDGKSV</sequence>
<dbReference type="PROSITE" id="PS51144">
    <property type="entry name" value="ALPHA_CA_2"/>
    <property type="match status" value="1"/>
</dbReference>
<dbReference type="InterPro" id="IPR023561">
    <property type="entry name" value="Carbonic_anhydrase_a-class"/>
</dbReference>
<dbReference type="Proteomes" id="UP000447434">
    <property type="component" value="Chromosome 1"/>
</dbReference>
<evidence type="ECO:0000256" key="9">
    <source>
        <dbReference type="ARBA" id="ARBA00023180"/>
    </source>
</evidence>
<protein>
    <recommendedName>
        <fullName evidence="5">carbonic anhydrase</fullName>
        <ecNumber evidence="5">4.2.1.1</ecNumber>
    </recommendedName>
</protein>
<dbReference type="GO" id="GO:0009570">
    <property type="term" value="C:chloroplast stroma"/>
    <property type="evidence" value="ECO:0007669"/>
    <property type="project" value="UniProtKB-SubCell"/>
</dbReference>
<dbReference type="GO" id="GO:0008270">
    <property type="term" value="F:zinc ion binding"/>
    <property type="evidence" value="ECO:0007669"/>
    <property type="project" value="InterPro"/>
</dbReference>
<evidence type="ECO:0000256" key="6">
    <source>
        <dbReference type="ARBA" id="ARBA00022723"/>
    </source>
</evidence>
<evidence type="ECO:0000256" key="4">
    <source>
        <dbReference type="ARBA" id="ARBA00006365"/>
    </source>
</evidence>